<dbReference type="Proteomes" id="UP000244989">
    <property type="component" value="Unassembled WGS sequence"/>
</dbReference>
<dbReference type="KEGG" id="cyz:C3B44_05200"/>
<organism evidence="1 2">
    <name type="scientific">Corynebacterium yudongzhengii</name>
    <dbReference type="NCBI Taxonomy" id="2080740"/>
    <lineage>
        <taxon>Bacteria</taxon>
        <taxon>Bacillati</taxon>
        <taxon>Actinomycetota</taxon>
        <taxon>Actinomycetes</taxon>
        <taxon>Mycobacteriales</taxon>
        <taxon>Corynebacteriaceae</taxon>
        <taxon>Corynebacterium</taxon>
    </lineage>
</organism>
<keyword evidence="2" id="KW-1185">Reference proteome</keyword>
<reference evidence="2" key="1">
    <citation type="submission" date="2018-04" db="EMBL/GenBank/DDBJ databases">
        <authorList>
            <person name="Liu S."/>
            <person name="Wang Z."/>
            <person name="Li J."/>
        </authorList>
    </citation>
    <scope>NUCLEOTIDE SEQUENCE [LARGE SCALE GENOMIC DNA]</scope>
    <source>
        <strain evidence="2">2189</strain>
    </source>
</reference>
<dbReference type="InterPro" id="IPR019660">
    <property type="entry name" value="Put_sensory_transdc_reg_YbjN"/>
</dbReference>
<comment type="caution">
    <text evidence="1">The sequence shown here is derived from an EMBL/GenBank/DDBJ whole genome shotgun (WGS) entry which is preliminary data.</text>
</comment>
<evidence type="ECO:0000313" key="2">
    <source>
        <dbReference type="Proteomes" id="UP000244989"/>
    </source>
</evidence>
<accession>A0A2U1T7N1</accession>
<dbReference type="EMBL" id="QEEZ01000006">
    <property type="protein sequence ID" value="PWC02002.1"/>
    <property type="molecule type" value="Genomic_DNA"/>
</dbReference>
<dbReference type="Pfam" id="PF10722">
    <property type="entry name" value="YbjN"/>
    <property type="match status" value="1"/>
</dbReference>
<protein>
    <submittedName>
        <fullName evidence="1">YbjN domain-containing protein</fullName>
    </submittedName>
</protein>
<sequence length="150" mass="16805">MAPDNSLPEVTAQRVGDVLVADGVEFETEEVDSREIVRTGYNNCAIAFTLDDDAVICDSLWRGQVSLSDGAALLALINQWNQHHFTPTLRFFEQQGSHLVVSAYRRTDVSCGLSEKQLGYFVLSSMEAVREAFAAVEERFPELVTWRYTP</sequence>
<dbReference type="RefSeq" id="WP_108431441.1">
    <property type="nucleotide sequence ID" value="NZ_CP026947.1"/>
</dbReference>
<dbReference type="OrthoDB" id="3255720at2"/>
<name>A0A2U1T7N1_9CORY</name>
<gene>
    <name evidence="1" type="ORF">DF222_03940</name>
</gene>
<proteinExistence type="predicted"/>
<evidence type="ECO:0000313" key="1">
    <source>
        <dbReference type="EMBL" id="PWC02002.1"/>
    </source>
</evidence>
<dbReference type="AlphaFoldDB" id="A0A2U1T7N1"/>